<keyword evidence="1" id="KW-0812">Transmembrane</keyword>
<gene>
    <name evidence="2" type="ORF">Mucpa_1702</name>
</gene>
<evidence type="ECO:0000313" key="3">
    <source>
        <dbReference type="Proteomes" id="UP000002774"/>
    </source>
</evidence>
<dbReference type="AlphaFoldDB" id="H1Y6L3"/>
<accession>H1Y6L3</accession>
<feature type="transmembrane region" description="Helical" evidence="1">
    <location>
        <begin position="28"/>
        <end position="48"/>
    </location>
</feature>
<sequence length="186" mass="21588">MNRQKQEEISLKVSYYCSYKEFAIKGGLAYWPFFVVLILMILTGLVAGSLSVTMFFLFFSVFVGFFCAFATRFYANSLLVISENSLLIKRKDKTINYNWSDISKVEYLIPFHGLAYLEIIMVIYMINNDLEYVFIESLYFKTAKTRVKIIQCAIGKHLKKHDCIIKKSDFQTNLLNKKLGPPNVFS</sequence>
<keyword evidence="1" id="KW-1133">Transmembrane helix</keyword>
<dbReference type="Proteomes" id="UP000002774">
    <property type="component" value="Chromosome"/>
</dbReference>
<dbReference type="RefSeq" id="WP_008505740.1">
    <property type="nucleotide sequence ID" value="NZ_CM001403.1"/>
</dbReference>
<reference evidence="2" key="1">
    <citation type="submission" date="2011-09" db="EMBL/GenBank/DDBJ databases">
        <title>The permanent draft genome of Mucilaginibacter paludis DSM 18603.</title>
        <authorList>
            <consortium name="US DOE Joint Genome Institute (JGI-PGF)"/>
            <person name="Lucas S."/>
            <person name="Han J."/>
            <person name="Lapidus A."/>
            <person name="Bruce D."/>
            <person name="Goodwin L."/>
            <person name="Pitluck S."/>
            <person name="Peters L."/>
            <person name="Kyrpides N."/>
            <person name="Mavromatis K."/>
            <person name="Ivanova N."/>
            <person name="Mikhailova N."/>
            <person name="Held B."/>
            <person name="Detter J.C."/>
            <person name="Tapia R."/>
            <person name="Han C."/>
            <person name="Land M."/>
            <person name="Hauser L."/>
            <person name="Markowitz V."/>
            <person name="Cheng J.-F."/>
            <person name="Hugenholtz P."/>
            <person name="Woyke T."/>
            <person name="Wu D."/>
            <person name="Tindall B."/>
            <person name="Brambilla E."/>
            <person name="Klenk H.-P."/>
            <person name="Eisen J.A."/>
        </authorList>
    </citation>
    <scope>NUCLEOTIDE SEQUENCE [LARGE SCALE GENOMIC DNA]</scope>
    <source>
        <strain evidence="2">DSM 18603</strain>
    </source>
</reference>
<keyword evidence="3" id="KW-1185">Reference proteome</keyword>
<evidence type="ECO:0000313" key="2">
    <source>
        <dbReference type="EMBL" id="EHQ25857.1"/>
    </source>
</evidence>
<dbReference type="EMBL" id="CM001403">
    <property type="protein sequence ID" value="EHQ25857.1"/>
    <property type="molecule type" value="Genomic_DNA"/>
</dbReference>
<proteinExistence type="predicted"/>
<protein>
    <submittedName>
        <fullName evidence="2">Uncharacterized protein</fullName>
    </submittedName>
</protein>
<name>H1Y6L3_9SPHI</name>
<dbReference type="HOGENOM" id="CLU_1452920_0_0_10"/>
<feature type="transmembrane region" description="Helical" evidence="1">
    <location>
        <begin position="55"/>
        <end position="75"/>
    </location>
</feature>
<evidence type="ECO:0000256" key="1">
    <source>
        <dbReference type="SAM" id="Phobius"/>
    </source>
</evidence>
<organism evidence="2 3">
    <name type="scientific">Mucilaginibacter paludis DSM 18603</name>
    <dbReference type="NCBI Taxonomy" id="714943"/>
    <lineage>
        <taxon>Bacteria</taxon>
        <taxon>Pseudomonadati</taxon>
        <taxon>Bacteroidota</taxon>
        <taxon>Sphingobacteriia</taxon>
        <taxon>Sphingobacteriales</taxon>
        <taxon>Sphingobacteriaceae</taxon>
        <taxon>Mucilaginibacter</taxon>
    </lineage>
</organism>
<keyword evidence="1" id="KW-0472">Membrane</keyword>